<dbReference type="Proteomes" id="UP000555393">
    <property type="component" value="Unassembled WGS sequence"/>
</dbReference>
<feature type="domain" description="Peptidase M24" evidence="5">
    <location>
        <begin position="148"/>
        <end position="346"/>
    </location>
</feature>
<dbReference type="RefSeq" id="WP_184224223.1">
    <property type="nucleotide sequence ID" value="NZ_JACIIU010000018.1"/>
</dbReference>
<dbReference type="SUPFAM" id="SSF55920">
    <property type="entry name" value="Creatinase/aminopeptidase"/>
    <property type="match status" value="1"/>
</dbReference>
<dbReference type="InterPro" id="IPR050659">
    <property type="entry name" value="Peptidase_M24B"/>
</dbReference>
<keyword evidence="3" id="KW-0378">Hydrolase</keyword>
<dbReference type="AlphaFoldDB" id="A0A841M0A2"/>
<dbReference type="InterPro" id="IPR036005">
    <property type="entry name" value="Creatinase/aminopeptidase-like"/>
</dbReference>
<dbReference type="InterPro" id="IPR000994">
    <property type="entry name" value="Pept_M24"/>
</dbReference>
<dbReference type="EMBL" id="JACIIU010000018">
    <property type="protein sequence ID" value="MBB6262177.1"/>
    <property type="molecule type" value="Genomic_DNA"/>
</dbReference>
<feature type="domain" description="Creatinase N-terminal" evidence="6">
    <location>
        <begin position="8"/>
        <end position="109"/>
    </location>
</feature>
<dbReference type="SUPFAM" id="SSF53092">
    <property type="entry name" value="Creatinase/prolidase N-terminal domain"/>
    <property type="match status" value="1"/>
</dbReference>
<keyword evidence="2" id="KW-0479">Metal-binding</keyword>
<dbReference type="PROSITE" id="PS00491">
    <property type="entry name" value="PROLINE_PEPTIDASE"/>
    <property type="match status" value="1"/>
</dbReference>
<dbReference type="InterPro" id="IPR001131">
    <property type="entry name" value="Peptidase_M24B_aminopep-P_CS"/>
</dbReference>
<evidence type="ECO:0000313" key="8">
    <source>
        <dbReference type="Proteomes" id="UP000555393"/>
    </source>
</evidence>
<dbReference type="InterPro" id="IPR029149">
    <property type="entry name" value="Creatin/AminoP/Spt16_N"/>
</dbReference>
<dbReference type="Pfam" id="PF01321">
    <property type="entry name" value="Creatinase_N"/>
    <property type="match status" value="1"/>
</dbReference>
<dbReference type="GO" id="GO:0046872">
    <property type="term" value="F:metal ion binding"/>
    <property type="evidence" value="ECO:0007669"/>
    <property type="project" value="UniProtKB-KW"/>
</dbReference>
<evidence type="ECO:0000256" key="4">
    <source>
        <dbReference type="ARBA" id="ARBA00023049"/>
    </source>
</evidence>
<evidence type="ECO:0000259" key="5">
    <source>
        <dbReference type="Pfam" id="PF00557"/>
    </source>
</evidence>
<keyword evidence="8" id="KW-1185">Reference proteome</keyword>
<accession>A0A841M0A2</accession>
<evidence type="ECO:0000256" key="1">
    <source>
        <dbReference type="ARBA" id="ARBA00022670"/>
    </source>
</evidence>
<reference evidence="7 8" key="1">
    <citation type="submission" date="2020-08" db="EMBL/GenBank/DDBJ databases">
        <title>Genomic Encyclopedia of Type Strains, Phase IV (KMG-IV): sequencing the most valuable type-strain genomes for metagenomic binning, comparative biology and taxonomic classification.</title>
        <authorList>
            <person name="Goeker M."/>
        </authorList>
    </citation>
    <scope>NUCLEOTIDE SEQUENCE [LARGE SCALE GENOMIC DNA]</scope>
    <source>
        <strain evidence="7 8">DSM 22336</strain>
    </source>
</reference>
<name>A0A841M0A2_9HYPH</name>
<dbReference type="InterPro" id="IPR001714">
    <property type="entry name" value="Pept_M24_MAP"/>
</dbReference>
<evidence type="ECO:0000259" key="6">
    <source>
        <dbReference type="Pfam" id="PF01321"/>
    </source>
</evidence>
<dbReference type="Pfam" id="PF00557">
    <property type="entry name" value="Peptidase_M24"/>
    <property type="match status" value="1"/>
</dbReference>
<sequence length="366" mass="39585">MSFSNEKRIAALRAQMVATGTDLVVLGPSTHMVYMSGVDPHGDERAVMLLISQKHAGFLMPALNADSARNKTDLPFATWADAEGPLAAFNTLIKACELPANPVIAIDETMRADFALLVLDNVPHKARKFTNDTVGHLRAHKDEQEYDLLKASALLNDAAMQAGYDALKVGVTELEVATIIRDHFRANGAQPIFVSVCFGENGAYPHHHTGATKLQNGDAVMIDIGARLNGYPSDMTRSGFFGEPTEKFTQVFNIVNEAVAKALAAAKPGVKACEVDRAARDHITQAGFGEYFLHRTGHGLGLDVHEPPYITGTSDVVLEEGMVFSIEPGIYLAKEFGVRQEEIVIMRSSGAEVLSDMPRGIVVKKA</sequence>
<proteinExistence type="predicted"/>
<dbReference type="Gene3D" id="3.90.230.10">
    <property type="entry name" value="Creatinase/methionine aminopeptidase superfamily"/>
    <property type="match status" value="1"/>
</dbReference>
<dbReference type="Gene3D" id="3.40.350.10">
    <property type="entry name" value="Creatinase/prolidase N-terminal domain"/>
    <property type="match status" value="1"/>
</dbReference>
<keyword evidence="4" id="KW-0482">Metalloprotease</keyword>
<keyword evidence="1" id="KW-0645">Protease</keyword>
<dbReference type="PANTHER" id="PTHR46112:SF9">
    <property type="entry name" value="XAA-PRO AMINOPEPTIDASE"/>
    <property type="match status" value="1"/>
</dbReference>
<organism evidence="7 8">
    <name type="scientific">Paenochrobactrum gallinarii</name>
    <dbReference type="NCBI Taxonomy" id="643673"/>
    <lineage>
        <taxon>Bacteria</taxon>
        <taxon>Pseudomonadati</taxon>
        <taxon>Pseudomonadota</taxon>
        <taxon>Alphaproteobacteria</taxon>
        <taxon>Hyphomicrobiales</taxon>
        <taxon>Brucellaceae</taxon>
        <taxon>Paenochrobactrum</taxon>
    </lineage>
</organism>
<keyword evidence="7" id="KW-0031">Aminopeptidase</keyword>
<dbReference type="PANTHER" id="PTHR46112">
    <property type="entry name" value="AMINOPEPTIDASE"/>
    <property type="match status" value="1"/>
</dbReference>
<evidence type="ECO:0000313" key="7">
    <source>
        <dbReference type="EMBL" id="MBB6262177.1"/>
    </source>
</evidence>
<protein>
    <submittedName>
        <fullName evidence="7">Xaa-Pro aminopeptidase</fullName>
    </submittedName>
</protein>
<dbReference type="GO" id="GO:0004177">
    <property type="term" value="F:aminopeptidase activity"/>
    <property type="evidence" value="ECO:0007669"/>
    <property type="project" value="UniProtKB-KW"/>
</dbReference>
<dbReference type="PRINTS" id="PR00599">
    <property type="entry name" value="MAPEPTIDASE"/>
</dbReference>
<evidence type="ECO:0000256" key="3">
    <source>
        <dbReference type="ARBA" id="ARBA00022801"/>
    </source>
</evidence>
<dbReference type="InterPro" id="IPR000587">
    <property type="entry name" value="Creatinase_N"/>
</dbReference>
<dbReference type="GO" id="GO:0006508">
    <property type="term" value="P:proteolysis"/>
    <property type="evidence" value="ECO:0007669"/>
    <property type="project" value="UniProtKB-KW"/>
</dbReference>
<comment type="caution">
    <text evidence="7">The sequence shown here is derived from an EMBL/GenBank/DDBJ whole genome shotgun (WGS) entry which is preliminary data.</text>
</comment>
<gene>
    <name evidence="7" type="ORF">FHS77_002749</name>
</gene>
<dbReference type="GO" id="GO:0008235">
    <property type="term" value="F:metalloexopeptidase activity"/>
    <property type="evidence" value="ECO:0007669"/>
    <property type="project" value="UniProtKB-ARBA"/>
</dbReference>
<evidence type="ECO:0000256" key="2">
    <source>
        <dbReference type="ARBA" id="ARBA00022723"/>
    </source>
</evidence>